<dbReference type="AlphaFoldDB" id="A0A811U254"/>
<proteinExistence type="predicted"/>
<evidence type="ECO:0000256" key="1">
    <source>
        <dbReference type="SAM" id="SignalP"/>
    </source>
</evidence>
<keyword evidence="1" id="KW-0732">Signal</keyword>
<feature type="non-terminal residue" evidence="2">
    <location>
        <position position="54"/>
    </location>
</feature>
<accession>A0A811U254</accession>
<feature type="chain" id="PRO_5033027845" evidence="1">
    <location>
        <begin position="19"/>
        <end position="54"/>
    </location>
</feature>
<dbReference type="EMBL" id="CAJHJT010000001">
    <property type="protein sequence ID" value="CAD6993114.1"/>
    <property type="molecule type" value="Genomic_DNA"/>
</dbReference>
<comment type="caution">
    <text evidence="2">The sequence shown here is derived from an EMBL/GenBank/DDBJ whole genome shotgun (WGS) entry which is preliminary data.</text>
</comment>
<reference evidence="2" key="1">
    <citation type="submission" date="2020-11" db="EMBL/GenBank/DDBJ databases">
        <authorList>
            <person name="Whitehead M."/>
        </authorList>
    </citation>
    <scope>NUCLEOTIDE SEQUENCE</scope>
    <source>
        <strain evidence="2">EGII</strain>
    </source>
</reference>
<keyword evidence="3" id="KW-1185">Reference proteome</keyword>
<evidence type="ECO:0000313" key="2">
    <source>
        <dbReference type="EMBL" id="CAD6993114.1"/>
    </source>
</evidence>
<name>A0A811U254_CERCA</name>
<feature type="signal peptide" evidence="1">
    <location>
        <begin position="1"/>
        <end position="18"/>
    </location>
</feature>
<gene>
    <name evidence="2" type="ORF">CCAP1982_LOCUS1939</name>
</gene>
<organism evidence="2 3">
    <name type="scientific">Ceratitis capitata</name>
    <name type="common">Mediterranean fruit fly</name>
    <name type="synonym">Tephritis capitata</name>
    <dbReference type="NCBI Taxonomy" id="7213"/>
    <lineage>
        <taxon>Eukaryota</taxon>
        <taxon>Metazoa</taxon>
        <taxon>Ecdysozoa</taxon>
        <taxon>Arthropoda</taxon>
        <taxon>Hexapoda</taxon>
        <taxon>Insecta</taxon>
        <taxon>Pterygota</taxon>
        <taxon>Neoptera</taxon>
        <taxon>Endopterygota</taxon>
        <taxon>Diptera</taxon>
        <taxon>Brachycera</taxon>
        <taxon>Muscomorpha</taxon>
        <taxon>Tephritoidea</taxon>
        <taxon>Tephritidae</taxon>
        <taxon>Ceratitis</taxon>
        <taxon>Ceratitis</taxon>
    </lineage>
</organism>
<protein>
    <submittedName>
        <fullName evidence="2">(Mediterranean fruit fly) hypothetical protein</fullName>
    </submittedName>
</protein>
<evidence type="ECO:0000313" key="3">
    <source>
        <dbReference type="Proteomes" id="UP000606786"/>
    </source>
</evidence>
<dbReference type="Proteomes" id="UP000606786">
    <property type="component" value="Unassembled WGS sequence"/>
</dbReference>
<sequence>MARHLSVTRLAAVTCCRTFCTLSSQLAATVTNNKKRSMREYSLYTRMYMLVRLY</sequence>